<keyword evidence="2" id="KW-1185">Reference proteome</keyword>
<protein>
    <recommendedName>
        <fullName evidence="3">PIN domain-containing protein</fullName>
    </recommendedName>
</protein>
<reference evidence="1 2" key="1">
    <citation type="submission" date="2018-06" db="EMBL/GenBank/DDBJ databases">
        <title>Genomic Encyclopedia of Archaeal and Bacterial Type Strains, Phase II (KMG-II): from individual species to whole genera.</title>
        <authorList>
            <person name="Goeker M."/>
        </authorList>
    </citation>
    <scope>NUCLEOTIDE SEQUENCE [LARGE SCALE GENOMIC DNA]</scope>
    <source>
        <strain evidence="1 2">DSM 29821</strain>
    </source>
</reference>
<dbReference type="EMBL" id="QLMA01000008">
    <property type="protein sequence ID" value="RAJ76691.1"/>
    <property type="molecule type" value="Genomic_DNA"/>
</dbReference>
<comment type="caution">
    <text evidence="1">The sequence shown here is derived from an EMBL/GenBank/DDBJ whole genome shotgun (WGS) entry which is preliminary data.</text>
</comment>
<dbReference type="RefSeq" id="WP_111594406.1">
    <property type="nucleotide sequence ID" value="NZ_QLMA01000008.1"/>
</dbReference>
<dbReference type="Proteomes" id="UP000249819">
    <property type="component" value="Unassembled WGS sequence"/>
</dbReference>
<accession>A0A327VMZ5</accession>
<dbReference type="OrthoDB" id="653604at2"/>
<organism evidence="1 2">
    <name type="scientific">Chitinophaga dinghuensis</name>
    <dbReference type="NCBI Taxonomy" id="1539050"/>
    <lineage>
        <taxon>Bacteria</taxon>
        <taxon>Pseudomonadati</taxon>
        <taxon>Bacteroidota</taxon>
        <taxon>Chitinophagia</taxon>
        <taxon>Chitinophagales</taxon>
        <taxon>Chitinophagaceae</taxon>
        <taxon>Chitinophaga</taxon>
    </lineage>
</organism>
<sequence length="336" mass="39524">MSIPPIFYFDLNVFNKIEKIDTLEGAEKEFYQKLEQMAVKGDILVPYSNAHMRDLVRGYQKSKEYIDGHLATIGRITQNLCVTQYWNESKVRWHQRDVKDFFQDTLEDAPINSFYNLYKGIDDDNPLMQMAIRAHQSRCELMKLQPINPIFKQIYKEDPIFGHIYPLTRENMNLFSLNEDLLNFSQNVKTDFVLYKNFRKYLGTLRQKFPQLVKEYGVTDIFQKISTLNPAHLTWEGIWDDLSSKYKPSSNPDMDRMFDLFVKTDFNGYKQDERFANLVDDALHTCYGAHCNVFVTNDNRCFEKAKVVYKKFAPHVHLIKPGDILALMKTNNSVKE</sequence>
<name>A0A327VMZ5_9BACT</name>
<gene>
    <name evidence="1" type="ORF">CLV59_108211</name>
</gene>
<evidence type="ECO:0000313" key="2">
    <source>
        <dbReference type="Proteomes" id="UP000249819"/>
    </source>
</evidence>
<proteinExistence type="predicted"/>
<evidence type="ECO:0008006" key="3">
    <source>
        <dbReference type="Google" id="ProtNLM"/>
    </source>
</evidence>
<evidence type="ECO:0000313" key="1">
    <source>
        <dbReference type="EMBL" id="RAJ76691.1"/>
    </source>
</evidence>
<dbReference type="AlphaFoldDB" id="A0A327VMZ5"/>